<organism evidence="13 14">
    <name type="scientific">Rhizophlyctis rosea</name>
    <dbReference type="NCBI Taxonomy" id="64517"/>
    <lineage>
        <taxon>Eukaryota</taxon>
        <taxon>Fungi</taxon>
        <taxon>Fungi incertae sedis</taxon>
        <taxon>Chytridiomycota</taxon>
        <taxon>Chytridiomycota incertae sedis</taxon>
        <taxon>Chytridiomycetes</taxon>
        <taxon>Rhizophlyctidales</taxon>
        <taxon>Rhizophlyctidaceae</taxon>
        <taxon>Rhizophlyctis</taxon>
    </lineage>
</organism>
<evidence type="ECO:0000256" key="8">
    <source>
        <dbReference type="ARBA" id="ARBA00023136"/>
    </source>
</evidence>
<keyword evidence="7 10" id="KW-0496">Mitochondrion</keyword>
<gene>
    <name evidence="13" type="ORF">HK097_005034</name>
</gene>
<keyword evidence="10" id="KW-0694">RNA-binding</keyword>
<dbReference type="PANTHER" id="PTHR32198:SF2">
    <property type="entry name" value="MITOCHONDRIAL ESCAPE PROTEIN 2"/>
    <property type="match status" value="1"/>
</dbReference>
<keyword evidence="10" id="KW-0507">mRNA processing</keyword>
<sequence>MERAGLISLTQQNGRPYGIRAAKPIYRTAFNHMLSDTRLTALMGVLTTKQLIQDEEDRIRRYEEEMARLEKVLRGGVRE</sequence>
<dbReference type="AlphaFoldDB" id="A0AAD5WWE7"/>
<evidence type="ECO:0000256" key="11">
    <source>
        <dbReference type="SAM" id="Coils"/>
    </source>
</evidence>
<keyword evidence="14" id="KW-1185">Reference proteome</keyword>
<evidence type="ECO:0000256" key="6">
    <source>
        <dbReference type="ARBA" id="ARBA00022989"/>
    </source>
</evidence>
<evidence type="ECO:0000256" key="3">
    <source>
        <dbReference type="ARBA" id="ARBA00020222"/>
    </source>
</evidence>
<dbReference type="GO" id="GO:0006397">
    <property type="term" value="P:mRNA processing"/>
    <property type="evidence" value="ECO:0007669"/>
    <property type="project" value="UniProtKB-UniRule"/>
</dbReference>
<comment type="function">
    <text evidence="9 10">Plays a role in maintaining the mitochondrial genome and in controlling the mtDNA escape. Involved in the regulation of mtDNA nucleotide structure and number. May have a dispensable role in early maturation of pre-rRNA.</text>
</comment>
<evidence type="ECO:0000256" key="9">
    <source>
        <dbReference type="ARBA" id="ARBA00025276"/>
    </source>
</evidence>
<evidence type="ECO:0000313" key="13">
    <source>
        <dbReference type="EMBL" id="KAJ3032905.1"/>
    </source>
</evidence>
<comment type="similarity">
    <text evidence="2 10">Belongs to the YME2 family.</text>
</comment>
<dbReference type="PANTHER" id="PTHR32198">
    <property type="entry name" value="MITOCHONDRIAL ESCAPE PROTEIN 2"/>
    <property type="match status" value="1"/>
</dbReference>
<comment type="caution">
    <text evidence="13">The sequence shown here is derived from an EMBL/GenBank/DDBJ whole genome shotgun (WGS) entry which is preliminary data.</text>
</comment>
<comment type="subcellular location">
    <subcellularLocation>
        <location evidence="1 10">Mitochondrion inner membrane</location>
        <topology evidence="1 10">Single-pass membrane protein</topology>
    </subcellularLocation>
</comment>
<keyword evidence="4" id="KW-0812">Transmembrane</keyword>
<evidence type="ECO:0000313" key="14">
    <source>
        <dbReference type="Proteomes" id="UP001212841"/>
    </source>
</evidence>
<evidence type="ECO:0000256" key="1">
    <source>
        <dbReference type="ARBA" id="ARBA00004434"/>
    </source>
</evidence>
<accession>A0AAD5WWE7</accession>
<dbReference type="InterPro" id="IPR039627">
    <property type="entry name" value="Yme2_C"/>
</dbReference>
<dbReference type="Pfam" id="PF10443">
    <property type="entry name" value="RNA12"/>
    <property type="match status" value="1"/>
</dbReference>
<keyword evidence="8" id="KW-0472">Membrane</keyword>
<feature type="domain" description="Mitochondrial escape protein 2 C-terminal" evidence="12">
    <location>
        <begin position="1"/>
        <end position="72"/>
    </location>
</feature>
<proteinExistence type="inferred from homology"/>
<evidence type="ECO:0000256" key="4">
    <source>
        <dbReference type="ARBA" id="ARBA00022692"/>
    </source>
</evidence>
<evidence type="ECO:0000256" key="10">
    <source>
        <dbReference type="RuleBase" id="RU367108"/>
    </source>
</evidence>
<reference evidence="13" key="1">
    <citation type="submission" date="2020-05" db="EMBL/GenBank/DDBJ databases">
        <title>Phylogenomic resolution of chytrid fungi.</title>
        <authorList>
            <person name="Stajich J.E."/>
            <person name="Amses K."/>
            <person name="Simmons R."/>
            <person name="Seto K."/>
            <person name="Myers J."/>
            <person name="Bonds A."/>
            <person name="Quandt C.A."/>
            <person name="Barry K."/>
            <person name="Liu P."/>
            <person name="Grigoriev I."/>
            <person name="Longcore J.E."/>
            <person name="James T.Y."/>
        </authorList>
    </citation>
    <scope>NUCLEOTIDE SEQUENCE</scope>
    <source>
        <strain evidence="13">JEL0318</strain>
    </source>
</reference>
<dbReference type="GO" id="GO:0005743">
    <property type="term" value="C:mitochondrial inner membrane"/>
    <property type="evidence" value="ECO:0007669"/>
    <property type="project" value="UniProtKB-SubCell"/>
</dbReference>
<name>A0AAD5WWE7_9FUNG</name>
<dbReference type="InterPro" id="IPR018850">
    <property type="entry name" value="Mt_escape_2_C"/>
</dbReference>
<feature type="coiled-coil region" evidence="11">
    <location>
        <begin position="45"/>
        <end position="79"/>
    </location>
</feature>
<evidence type="ECO:0000259" key="12">
    <source>
        <dbReference type="Pfam" id="PF10443"/>
    </source>
</evidence>
<keyword evidence="6" id="KW-1133">Transmembrane helix</keyword>
<dbReference type="EMBL" id="JADGJD010002377">
    <property type="protein sequence ID" value="KAJ3032905.1"/>
    <property type="molecule type" value="Genomic_DNA"/>
</dbReference>
<evidence type="ECO:0000256" key="5">
    <source>
        <dbReference type="ARBA" id="ARBA00022792"/>
    </source>
</evidence>
<dbReference type="GO" id="GO:0003723">
    <property type="term" value="F:RNA binding"/>
    <property type="evidence" value="ECO:0007669"/>
    <property type="project" value="UniProtKB-UniRule"/>
</dbReference>
<keyword evidence="5 10" id="KW-0999">Mitochondrion inner membrane</keyword>
<evidence type="ECO:0000256" key="7">
    <source>
        <dbReference type="ARBA" id="ARBA00023128"/>
    </source>
</evidence>
<protein>
    <recommendedName>
        <fullName evidence="3 10">Mitochondrial escape protein 2</fullName>
    </recommendedName>
</protein>
<dbReference type="Proteomes" id="UP001212841">
    <property type="component" value="Unassembled WGS sequence"/>
</dbReference>
<feature type="non-terminal residue" evidence="13">
    <location>
        <position position="79"/>
    </location>
</feature>
<keyword evidence="11" id="KW-0175">Coiled coil</keyword>
<evidence type="ECO:0000256" key="2">
    <source>
        <dbReference type="ARBA" id="ARBA00010320"/>
    </source>
</evidence>